<dbReference type="SUPFAM" id="SSF48403">
    <property type="entry name" value="Ankyrin repeat"/>
    <property type="match status" value="4"/>
</dbReference>
<feature type="repeat" description="ANK" evidence="2">
    <location>
        <begin position="970"/>
        <end position="1002"/>
    </location>
</feature>
<dbReference type="Proteomes" id="UP001152087">
    <property type="component" value="Unassembled WGS sequence"/>
</dbReference>
<evidence type="ECO:0000256" key="1">
    <source>
        <dbReference type="ARBA" id="ARBA00022737"/>
    </source>
</evidence>
<dbReference type="InterPro" id="IPR027417">
    <property type="entry name" value="P-loop_NTPase"/>
</dbReference>
<name>A0A9W8R0V1_9HYPO</name>
<reference evidence="4" key="1">
    <citation type="submission" date="2022-09" db="EMBL/GenBank/DDBJ databases">
        <title>Fusarium specimens isolated from Avocado Roots.</title>
        <authorList>
            <person name="Stajich J."/>
            <person name="Roper C."/>
            <person name="Heimlech-Rivalta G."/>
        </authorList>
    </citation>
    <scope>NUCLEOTIDE SEQUENCE</scope>
    <source>
        <strain evidence="4">A02</strain>
    </source>
</reference>
<organism evidence="4 5">
    <name type="scientific">Fusarium falciforme</name>
    <dbReference type="NCBI Taxonomy" id="195108"/>
    <lineage>
        <taxon>Eukaryota</taxon>
        <taxon>Fungi</taxon>
        <taxon>Dikarya</taxon>
        <taxon>Ascomycota</taxon>
        <taxon>Pezizomycotina</taxon>
        <taxon>Sordariomycetes</taxon>
        <taxon>Hypocreomycetidae</taxon>
        <taxon>Hypocreales</taxon>
        <taxon>Nectriaceae</taxon>
        <taxon>Fusarium</taxon>
        <taxon>Fusarium solani species complex</taxon>
    </lineage>
</organism>
<dbReference type="Pfam" id="PF00023">
    <property type="entry name" value="Ank"/>
    <property type="match status" value="1"/>
</dbReference>
<feature type="repeat" description="ANK" evidence="2">
    <location>
        <begin position="1568"/>
        <end position="1593"/>
    </location>
</feature>
<dbReference type="PANTHER" id="PTHR10039">
    <property type="entry name" value="AMELOGENIN"/>
    <property type="match status" value="1"/>
</dbReference>
<keyword evidence="5" id="KW-1185">Reference proteome</keyword>
<evidence type="ECO:0000256" key="2">
    <source>
        <dbReference type="PROSITE-ProRule" id="PRU00023"/>
    </source>
</evidence>
<dbReference type="PROSITE" id="PS50088">
    <property type="entry name" value="ANK_REPEAT"/>
    <property type="match status" value="5"/>
</dbReference>
<dbReference type="PANTHER" id="PTHR10039:SF16">
    <property type="entry name" value="GPI INOSITOL-DEACYLASE"/>
    <property type="match status" value="1"/>
</dbReference>
<dbReference type="Gene3D" id="3.40.50.300">
    <property type="entry name" value="P-loop containing nucleotide triphosphate hydrolases"/>
    <property type="match status" value="1"/>
</dbReference>
<dbReference type="Pfam" id="PF12796">
    <property type="entry name" value="Ank_2"/>
    <property type="match status" value="3"/>
</dbReference>
<keyword evidence="2" id="KW-0040">ANK repeat</keyword>
<accession>A0A9W8R0V1</accession>
<dbReference type="Gene3D" id="1.25.40.20">
    <property type="entry name" value="Ankyrin repeat-containing domain"/>
    <property type="match status" value="4"/>
</dbReference>
<feature type="domain" description="Nephrocystin 3-like N-terminal" evidence="3">
    <location>
        <begin position="212"/>
        <end position="379"/>
    </location>
</feature>
<protein>
    <recommendedName>
        <fullName evidence="3">Nephrocystin 3-like N-terminal domain-containing protein</fullName>
    </recommendedName>
</protein>
<dbReference type="PRINTS" id="PR01415">
    <property type="entry name" value="ANKYRIN"/>
</dbReference>
<gene>
    <name evidence="4" type="ORF">NW755_009395</name>
</gene>
<dbReference type="SMART" id="SM00248">
    <property type="entry name" value="ANK"/>
    <property type="match status" value="14"/>
</dbReference>
<dbReference type="SUPFAM" id="SSF52540">
    <property type="entry name" value="P-loop containing nucleoside triphosphate hydrolases"/>
    <property type="match status" value="1"/>
</dbReference>
<dbReference type="Pfam" id="PF24883">
    <property type="entry name" value="NPHP3_N"/>
    <property type="match status" value="1"/>
</dbReference>
<proteinExistence type="predicted"/>
<keyword evidence="1" id="KW-0677">Repeat</keyword>
<dbReference type="EMBL" id="JAOQAV010000028">
    <property type="protein sequence ID" value="KAJ4183856.1"/>
    <property type="molecule type" value="Genomic_DNA"/>
</dbReference>
<evidence type="ECO:0000313" key="4">
    <source>
        <dbReference type="EMBL" id="KAJ4183856.1"/>
    </source>
</evidence>
<evidence type="ECO:0000259" key="3">
    <source>
        <dbReference type="Pfam" id="PF24883"/>
    </source>
</evidence>
<dbReference type="InterPro" id="IPR056884">
    <property type="entry name" value="NPHP3-like_N"/>
</dbReference>
<feature type="repeat" description="ANK" evidence="2">
    <location>
        <begin position="715"/>
        <end position="747"/>
    </location>
</feature>
<dbReference type="InterPro" id="IPR002110">
    <property type="entry name" value="Ankyrin_rpt"/>
</dbReference>
<dbReference type="PROSITE" id="PS50297">
    <property type="entry name" value="ANK_REP_REGION"/>
    <property type="match status" value="4"/>
</dbReference>
<feature type="repeat" description="ANK" evidence="2">
    <location>
        <begin position="1535"/>
        <end position="1567"/>
    </location>
</feature>
<comment type="caution">
    <text evidence="4">The sequence shown here is derived from an EMBL/GenBank/DDBJ whole genome shotgun (WGS) entry which is preliminary data.</text>
</comment>
<feature type="repeat" description="ANK" evidence="2">
    <location>
        <begin position="1101"/>
        <end position="1133"/>
    </location>
</feature>
<evidence type="ECO:0000313" key="5">
    <source>
        <dbReference type="Proteomes" id="UP001152087"/>
    </source>
</evidence>
<dbReference type="InterPro" id="IPR036770">
    <property type="entry name" value="Ankyrin_rpt-contain_sf"/>
</dbReference>
<sequence length="1794" mass="199519">MEAAASIAGLVALADLVFRYSMKYVKCSRGAQKEVEAISRETGDLALVLHRLSFVTIRLAETQSSDGTEVPSNITLHHLYHCEELLIRLKKRLGNAESDIGSDSRLERLSSHLKWPFSSSEVKQILQDLEHHKQTINLALAADSLSSLILLLSRQSATNTRINKVQDVVRKILDIETKIVLDKERKDVLEFFTKTNPYSEFDTNRRLRQGLTGLWLTQGPEFEKWYTTRGSKIWCSGIPGAGKSVLAAAIIDDCLQRNATNQGTALAYFFCTYRDEKSQAPTSILSSLCSQLARQGENAFEILKEYHDELTCERQLQAEPSTNKLIKILRRMCSSFDRVYLIVDGLDECVTHVEECVESLAALLPSPCDETLNLAVLSRDEVPIRAILGDQFQNVEIEAHTEDIDRYVTQELDRRIASRKLRLRSLALKDKIKARLVDGAKGMFRWVACQVDHLCELPTDGARERALDNLPPTLFATYERILARIDESHEQVRQLVKRTLLLISSPRHGHLSLRQICEAISLQDGWEELPDEDIVDGEEVLRWCGSLVRTRTMKEHDELGIEFSHFSVQEYLQNNCRWHPTLSAYGLSREKACRLLASLCLDYLALKNHEQLPKATDEAIKAMDERDLRYPFYRHAATFWPFYVREGGEGCCLERIQDLFQLPKIPRFCSWATTLAAHSMSMDRMEWYKAADLWLETRSFSEMDAVFNPFHVVRPDFTPLHMAAALGMPELCDHLLKQGANMDLKGKFGTPLHCAIAGFGIFAFGGPGSNMDGYDMLDKANFFDAVGQLLGRRQPGQVLLNAKANPHLCFISCQEERYSSLSLAAIWLSYDNGLGIAADLIKARITVGEEDLHHFTERYSDLVECGDEYSDRDAVLSLLEALGPPTMETKGTPTSRLYTETYNWATMMEVKGLDQLSIHQPTAGFSDDEIVGVVTGWIVNNDAVELSRFLESSRSELVKSTKFGTCIEITKGTALHLAAKYSSLDVLDVLLKHGLDADIADENGKTPAHWCNGVDELKVLLAYGASTLVPNKSKETLWHHMASQGNIKSLDFLAGLDVRQEALQMVSSRNETPICSALNDGQTDAVLYLLKHCDSRAFWQSGGSIFRAAAKLGSSEIVKHLLDVGIEVDGMDDITGNPLHYLSIGAGVECIQLLKDLFPLDQRRKGDHRTPLESLLLQGVEEGTELDDKVLEAMLPDNIPSCPKEASRLWSFVGSVVAKHALAKENYGVSWIWLSKFVSTLIELGVMAKHEDTGQSALRPFASCLVGDVTYRYEKMLGGLCIPGYTQWFWFSSMIQQAMREGGRWDKAVGEVDMVRLLSFAILHNDAEMISLLVEKGVDMHSRVDVLSPFEFACFPGVPVGERSFAILVKHAALAKMAEGNEKLQGCGSLHFVAGWAKKGWPCTWKLRQLLRAGVNPNLPLSGEPSPLAFQVLRGALDTAEILLESGADPWARGPYPFDAALEAVRLGYCSILEKIAATNSQTPCWDRTWAGVSGNKKFAGGNALHLAALNGKTKCLEFYLSRGLLSDLECFDDALKTPMHYAAHSDRSSTIEFLKARGGNIDARDRFGLTPLHLAADQGHLQAAKTLINLGAKHQPCNGGCTPLVSAYAKGNKAMIEALQSSSEELQESNSPDESPKLVKLLAEAMRNAILRRDVAACKRILALGCPIDVEIYLGQAVTPLAVAICHQQDPKVVQWLVDSGATVSTVFPQPYQNRYLTALEAAVAQPAFNSLLHKLLNKFLEEEGNFLDMARSPVHLAVDYNNIEGLRILLGWLRNTYGSSGLNLCVVKHLLN</sequence>